<dbReference type="GO" id="GO:0008752">
    <property type="term" value="F:FMN reductase [NAD(P)H] activity"/>
    <property type="evidence" value="ECO:0007669"/>
    <property type="project" value="InterPro"/>
</dbReference>
<keyword evidence="4" id="KW-0560">Oxidoreductase</keyword>
<dbReference type="InterPro" id="IPR029039">
    <property type="entry name" value="Flavoprotein-like_sf"/>
</dbReference>
<evidence type="ECO:0000259" key="5">
    <source>
        <dbReference type="Pfam" id="PF03358"/>
    </source>
</evidence>
<dbReference type="InterPro" id="IPR020048">
    <property type="entry name" value="NADPH-dep_FMN_reduc_SsuE"/>
</dbReference>
<keyword evidence="7" id="KW-1185">Reference proteome</keyword>
<dbReference type="GO" id="GO:0046306">
    <property type="term" value="P:alkanesulfonate catabolic process"/>
    <property type="evidence" value="ECO:0007669"/>
    <property type="project" value="InterPro"/>
</dbReference>
<protein>
    <submittedName>
        <fullName evidence="6">NADPH-dependent FMN reductase</fullName>
    </submittedName>
</protein>
<dbReference type="Gene3D" id="3.40.50.360">
    <property type="match status" value="1"/>
</dbReference>
<dbReference type="EMBL" id="LBNE01000001">
    <property type="protein sequence ID" value="KKO73342.1"/>
    <property type="molecule type" value="Genomic_DNA"/>
</dbReference>
<dbReference type="Proteomes" id="UP000078084">
    <property type="component" value="Unassembled WGS sequence"/>
</dbReference>
<dbReference type="Pfam" id="PF03358">
    <property type="entry name" value="FMN_red"/>
    <property type="match status" value="1"/>
</dbReference>
<name>A0A171KWS5_9BURK</name>
<evidence type="ECO:0000256" key="2">
    <source>
        <dbReference type="ARBA" id="ARBA00022630"/>
    </source>
</evidence>
<evidence type="ECO:0000256" key="1">
    <source>
        <dbReference type="ARBA" id="ARBA00005990"/>
    </source>
</evidence>
<gene>
    <name evidence="6" type="ORF">AAV32_03570</name>
</gene>
<dbReference type="STRING" id="206506.AAV32_03570"/>
<accession>A0A171KWS5</accession>
<comment type="caution">
    <text evidence="6">The sequence shown here is derived from an EMBL/GenBank/DDBJ whole genome shotgun (WGS) entry which is preliminary data.</text>
</comment>
<organism evidence="6 7">
    <name type="scientific">Kerstersia gyiorum</name>
    <dbReference type="NCBI Taxonomy" id="206506"/>
    <lineage>
        <taxon>Bacteria</taxon>
        <taxon>Pseudomonadati</taxon>
        <taxon>Pseudomonadota</taxon>
        <taxon>Betaproteobacteria</taxon>
        <taxon>Burkholderiales</taxon>
        <taxon>Alcaligenaceae</taxon>
        <taxon>Kerstersia</taxon>
    </lineage>
</organism>
<keyword evidence="2" id="KW-0285">Flavoprotein</keyword>
<dbReference type="RefSeq" id="WP_068367534.1">
    <property type="nucleotide sequence ID" value="NZ_LBNE01000001.1"/>
</dbReference>
<evidence type="ECO:0000313" key="7">
    <source>
        <dbReference type="Proteomes" id="UP000078084"/>
    </source>
</evidence>
<evidence type="ECO:0000313" key="6">
    <source>
        <dbReference type="EMBL" id="KKO73342.1"/>
    </source>
</evidence>
<dbReference type="InterPro" id="IPR005025">
    <property type="entry name" value="FMN_Rdtase-like_dom"/>
</dbReference>
<dbReference type="PATRIC" id="fig|206506.3.peg.782"/>
<dbReference type="InterPro" id="IPR051814">
    <property type="entry name" value="NAD(P)H-dep_FMN_reductase"/>
</dbReference>
<proteinExistence type="inferred from homology"/>
<evidence type="ECO:0000256" key="4">
    <source>
        <dbReference type="ARBA" id="ARBA00023002"/>
    </source>
</evidence>
<dbReference type="PANTHER" id="PTHR43408">
    <property type="entry name" value="FMN REDUCTASE (NADPH)"/>
    <property type="match status" value="1"/>
</dbReference>
<dbReference type="AlphaFoldDB" id="A0A171KWS5"/>
<dbReference type="SUPFAM" id="SSF52218">
    <property type="entry name" value="Flavoproteins"/>
    <property type="match status" value="1"/>
</dbReference>
<sequence>MSIIAIAGSPSARSRSNVLLRYAAQALSQQHGSVDSLGIRDVSAEDLVHGNYASEDAARLRQRVTPARVVLIATPVYKASFAGGLKALLDLLDQTALAGKIVLPLATGGSAAHLLALEYSLKPVLSALGARHILAGVYATEAQVQVDEQGNAQLDEDIRVRLDAAIEAVSQLLPARTAPRPYDLGRLASQLQLAV</sequence>
<dbReference type="PANTHER" id="PTHR43408:SF1">
    <property type="entry name" value="FMN REDUCTASE (NADPH)"/>
    <property type="match status" value="1"/>
</dbReference>
<feature type="domain" description="NADPH-dependent FMN reductase-like" evidence="5">
    <location>
        <begin position="1"/>
        <end position="141"/>
    </location>
</feature>
<reference evidence="6 7" key="1">
    <citation type="submission" date="2015-04" db="EMBL/GenBank/DDBJ databases">
        <title>Genome sequence of Kerstersia gyiorum CG1.</title>
        <authorList>
            <person name="Greninger A.L."/>
            <person name="Kozyreva V."/>
            <person name="Chaturvedi V."/>
        </authorList>
    </citation>
    <scope>NUCLEOTIDE SEQUENCE [LARGE SCALE GENOMIC DNA]</scope>
    <source>
        <strain evidence="6 7">CG1</strain>
    </source>
</reference>
<comment type="similarity">
    <text evidence="1">Belongs to the SsuE family.</text>
</comment>
<evidence type="ECO:0000256" key="3">
    <source>
        <dbReference type="ARBA" id="ARBA00022643"/>
    </source>
</evidence>
<dbReference type="NCBIfam" id="TIGR03567">
    <property type="entry name" value="FMN_reduc_SsuE"/>
    <property type="match status" value="1"/>
</dbReference>
<keyword evidence="3" id="KW-0288">FMN</keyword>